<dbReference type="Proteomes" id="UP000252415">
    <property type="component" value="Unassembled WGS sequence"/>
</dbReference>
<gene>
    <name evidence="1" type="ORF">DFP97_12259</name>
</gene>
<organism evidence="1 2">
    <name type="scientific">Paenibacillus prosopidis</name>
    <dbReference type="NCBI Taxonomy" id="630520"/>
    <lineage>
        <taxon>Bacteria</taxon>
        <taxon>Bacillati</taxon>
        <taxon>Bacillota</taxon>
        <taxon>Bacilli</taxon>
        <taxon>Bacillales</taxon>
        <taxon>Paenibacillaceae</taxon>
        <taxon>Paenibacillus</taxon>
    </lineage>
</organism>
<dbReference type="EMBL" id="QPJD01000022">
    <property type="protein sequence ID" value="RCW41623.1"/>
    <property type="molecule type" value="Genomic_DNA"/>
</dbReference>
<dbReference type="AlphaFoldDB" id="A0A368VJ89"/>
<comment type="caution">
    <text evidence="1">The sequence shown here is derived from an EMBL/GenBank/DDBJ whole genome shotgun (WGS) entry which is preliminary data.</text>
</comment>
<dbReference type="RefSeq" id="WP_114383722.1">
    <property type="nucleotide sequence ID" value="NZ_QPJD01000022.1"/>
</dbReference>
<keyword evidence="2" id="KW-1185">Reference proteome</keyword>
<accession>A0A368VJ89</accession>
<sequence length="104" mass="11975">MKPIWEMTKKEILAFNETVDGVPHLARKDYAYRGKGDLYELDGHFYHELDGIVTHTIHTSAHRCLIDEAMLAGKLVPDEVKKDYIGMIFDQNLAYLWPELLQAA</sequence>
<reference evidence="1 2" key="1">
    <citation type="submission" date="2018-07" db="EMBL/GenBank/DDBJ databases">
        <title>Genomic Encyclopedia of Type Strains, Phase III (KMG-III): the genomes of soil and plant-associated and newly described type strains.</title>
        <authorList>
            <person name="Whitman W."/>
        </authorList>
    </citation>
    <scope>NUCLEOTIDE SEQUENCE [LARGE SCALE GENOMIC DNA]</scope>
    <source>
        <strain evidence="1 2">CECT 7506</strain>
    </source>
</reference>
<protein>
    <submittedName>
        <fullName evidence="1">Uncharacterized protein</fullName>
    </submittedName>
</protein>
<evidence type="ECO:0000313" key="1">
    <source>
        <dbReference type="EMBL" id="RCW41623.1"/>
    </source>
</evidence>
<proteinExistence type="predicted"/>
<name>A0A368VJ89_9BACL</name>
<evidence type="ECO:0000313" key="2">
    <source>
        <dbReference type="Proteomes" id="UP000252415"/>
    </source>
</evidence>